<protein>
    <submittedName>
        <fullName evidence="1">Uncharacterized protein</fullName>
    </submittedName>
</protein>
<organism evidence="1 2">
    <name type="scientific">Mongoliitalea lutea</name>
    <dbReference type="NCBI Taxonomy" id="849756"/>
    <lineage>
        <taxon>Bacteria</taxon>
        <taxon>Pseudomonadati</taxon>
        <taxon>Bacteroidota</taxon>
        <taxon>Cytophagia</taxon>
        <taxon>Cytophagales</taxon>
        <taxon>Cyclobacteriaceae</taxon>
        <taxon>Mongoliitalea</taxon>
    </lineage>
</organism>
<comment type="caution">
    <text evidence="1">The sequence shown here is derived from an EMBL/GenBank/DDBJ whole genome shotgun (WGS) entry which is preliminary data.</text>
</comment>
<proteinExistence type="predicted"/>
<keyword evidence="2" id="KW-1185">Reference proteome</keyword>
<reference evidence="1" key="1">
    <citation type="journal article" date="2014" name="Int. J. Syst. Evol. Microbiol.">
        <title>Complete genome sequence of Corynebacterium casei LMG S-19264T (=DSM 44701T), isolated from a smear-ripened cheese.</title>
        <authorList>
            <consortium name="US DOE Joint Genome Institute (JGI-PGF)"/>
            <person name="Walter F."/>
            <person name="Albersmeier A."/>
            <person name="Kalinowski J."/>
            <person name="Ruckert C."/>
        </authorList>
    </citation>
    <scope>NUCLEOTIDE SEQUENCE</scope>
    <source>
        <strain evidence="1">KCTC 23224</strain>
    </source>
</reference>
<gene>
    <name evidence="1" type="ORF">GCM10008106_33730</name>
</gene>
<evidence type="ECO:0000313" key="2">
    <source>
        <dbReference type="Proteomes" id="UP000642809"/>
    </source>
</evidence>
<dbReference type="AlphaFoldDB" id="A0A8J3D4M1"/>
<dbReference type="Proteomes" id="UP000642809">
    <property type="component" value="Unassembled WGS sequence"/>
</dbReference>
<accession>A0A8J3D4M1</accession>
<name>A0A8J3D4M1_9BACT</name>
<dbReference type="EMBL" id="BMYF01000025">
    <property type="protein sequence ID" value="GHB50165.1"/>
    <property type="molecule type" value="Genomic_DNA"/>
</dbReference>
<reference evidence="1" key="2">
    <citation type="submission" date="2020-09" db="EMBL/GenBank/DDBJ databases">
        <authorList>
            <person name="Sun Q."/>
            <person name="Kim S."/>
        </authorList>
    </citation>
    <scope>NUCLEOTIDE SEQUENCE</scope>
    <source>
        <strain evidence="1">KCTC 23224</strain>
    </source>
</reference>
<dbReference type="RefSeq" id="WP_189585574.1">
    <property type="nucleotide sequence ID" value="NZ_BMYF01000025.1"/>
</dbReference>
<sequence length="157" mass="17670">MDIKEVVAVLKQNGRVSVREGNGKVLELISMSSWNAANDDASGIFLLFETFQIRSIAEQFSEVSLDIVEYATKPTIYHTSASRLLKNGPQQEGNVKFALIKSDVWNRLLFAFGQPLIVQFIKSEKADFQQKEFFPLLSPNTKEMFLGPDGDIKIIRA</sequence>
<evidence type="ECO:0000313" key="1">
    <source>
        <dbReference type="EMBL" id="GHB50165.1"/>
    </source>
</evidence>